<evidence type="ECO:0000313" key="2">
    <source>
        <dbReference type="EMBL" id="QKF93573.1"/>
    </source>
</evidence>
<accession>A0A7D3UQ88</accession>
<dbReference type="EMBL" id="MT418680">
    <property type="protein sequence ID" value="QKF93573.1"/>
    <property type="molecule type" value="Genomic_DNA"/>
</dbReference>
<feature type="transmembrane region" description="Helical" evidence="1">
    <location>
        <begin position="21"/>
        <end position="41"/>
    </location>
</feature>
<keyword evidence="1" id="KW-1133">Transmembrane helix</keyword>
<feature type="transmembrane region" description="Helical" evidence="1">
    <location>
        <begin position="62"/>
        <end position="82"/>
    </location>
</feature>
<protein>
    <submittedName>
        <fullName evidence="2">Uncharacterized protein</fullName>
    </submittedName>
</protein>
<keyword evidence="1" id="KW-0812">Transmembrane</keyword>
<gene>
    <name evidence="2" type="ORF">Fadolivirus_1_115</name>
</gene>
<organism evidence="2 3">
    <name type="scientific">Fadolivirus FV1/VV64</name>
    <dbReference type="NCBI Taxonomy" id="3070911"/>
    <lineage>
        <taxon>Viruses</taxon>
        <taxon>Varidnaviria</taxon>
        <taxon>Bamfordvirae</taxon>
        <taxon>Nucleocytoviricota</taxon>
        <taxon>Megaviricetes</taxon>
        <taxon>Imitervirales</taxon>
        <taxon>Mimiviridae</taxon>
        <taxon>Klosneuvirinae</taxon>
        <taxon>Fadolivirus</taxon>
        <taxon>Fadolivirus algeromassiliense</taxon>
    </lineage>
</organism>
<feature type="transmembrane region" description="Helical" evidence="1">
    <location>
        <begin position="125"/>
        <end position="146"/>
    </location>
</feature>
<keyword evidence="3" id="KW-1185">Reference proteome</keyword>
<proteinExistence type="predicted"/>
<evidence type="ECO:0000256" key="1">
    <source>
        <dbReference type="SAM" id="Phobius"/>
    </source>
</evidence>
<keyword evidence="1" id="KW-0472">Membrane</keyword>
<feature type="transmembrane region" description="Helical" evidence="1">
    <location>
        <begin position="94"/>
        <end position="113"/>
    </location>
</feature>
<feature type="transmembrane region" description="Helical" evidence="1">
    <location>
        <begin position="158"/>
        <end position="181"/>
    </location>
</feature>
<sequence length="236" mass="27743">MGGIIIITENGLIKMNIIHPLSSYLTFIGGLLILLILPSDFSRLSYLHGISTIAWFFADDKLRMYILFGMLHSAIHNLWPFLTPQGFDPSYESIYDIVCHFCMMFACYQLIKSNTLAYSEVQKKIFNILSIIFLIGSFVNCYNSYYMDMDEHSFNTELFVITSIFQAISTGYWISTILWYNHLNNNRFFFHWVLCICVFCINWGIYKYSEHFIGISMEYRYVEAVFMVCTWIPLLF</sequence>
<evidence type="ECO:0000313" key="3">
    <source>
        <dbReference type="Proteomes" id="UP001162001"/>
    </source>
</evidence>
<name>A0A7D3UQ88_9VIRU</name>
<reference evidence="2 3" key="1">
    <citation type="submission" date="2020-04" db="EMBL/GenBank/DDBJ databases">
        <title>Advantages and limits of metagenomic assembly and binning of a giant virus.</title>
        <authorList>
            <person name="Schulz F."/>
            <person name="Andreani J."/>
            <person name="Francis R."/>
            <person name="Boudjemaa H."/>
            <person name="Bou Khalil J.Y."/>
            <person name="Lee J."/>
            <person name="La Scola B."/>
            <person name="Woyke T."/>
        </authorList>
    </citation>
    <scope>NUCLEOTIDE SEQUENCE [LARGE SCALE GENOMIC DNA]</scope>
    <source>
        <strain evidence="2 3">FV1/VV64</strain>
    </source>
</reference>
<feature type="transmembrane region" description="Helical" evidence="1">
    <location>
        <begin position="188"/>
        <end position="206"/>
    </location>
</feature>
<dbReference type="Proteomes" id="UP001162001">
    <property type="component" value="Segment"/>
</dbReference>